<keyword evidence="4" id="KW-0597">Phosphoprotein</keyword>
<dbReference type="SMART" id="SM00388">
    <property type="entry name" value="HisKA"/>
    <property type="match status" value="1"/>
</dbReference>
<reference evidence="15" key="1">
    <citation type="journal article" date="2014" name="Int. J. Syst. Evol. Microbiol.">
        <title>Complete genome sequence of Corynebacterium casei LMG S-19264T (=DSM 44701T), isolated from a smear-ripened cheese.</title>
        <authorList>
            <consortium name="US DOE Joint Genome Institute (JGI-PGF)"/>
            <person name="Walter F."/>
            <person name="Albersmeier A."/>
            <person name="Kalinowski J."/>
            <person name="Ruckert C."/>
        </authorList>
    </citation>
    <scope>NUCLEOTIDE SEQUENCE</scope>
    <source>
        <strain evidence="15">KCTC 32255</strain>
    </source>
</reference>
<dbReference type="CDD" id="cd00082">
    <property type="entry name" value="HisKA"/>
    <property type="match status" value="1"/>
</dbReference>
<dbReference type="InterPro" id="IPR004358">
    <property type="entry name" value="Sig_transdc_His_kin-like_C"/>
</dbReference>
<evidence type="ECO:0000259" key="14">
    <source>
        <dbReference type="PROSITE" id="PS50109"/>
    </source>
</evidence>
<evidence type="ECO:0000256" key="11">
    <source>
        <dbReference type="ARBA" id="ARBA00023012"/>
    </source>
</evidence>
<comment type="subcellular location">
    <subcellularLocation>
        <location evidence="2">Membrane</location>
        <topology evidence="2">Multi-pass membrane protein</topology>
    </subcellularLocation>
</comment>
<dbReference type="InterPro" id="IPR003661">
    <property type="entry name" value="HisK_dim/P_dom"/>
</dbReference>
<comment type="caution">
    <text evidence="15">The sequence shown here is derived from an EMBL/GenBank/DDBJ whole genome shotgun (WGS) entry which is preliminary data.</text>
</comment>
<dbReference type="SUPFAM" id="SSF52402">
    <property type="entry name" value="Adenine nucleotide alpha hydrolases-like"/>
    <property type="match status" value="1"/>
</dbReference>
<dbReference type="EMBL" id="BMZA01000001">
    <property type="protein sequence ID" value="GGY94384.1"/>
    <property type="molecule type" value="Genomic_DNA"/>
</dbReference>
<dbReference type="InterPro" id="IPR036890">
    <property type="entry name" value="HATPase_C_sf"/>
</dbReference>
<dbReference type="CDD" id="cd00075">
    <property type="entry name" value="HATPase"/>
    <property type="match status" value="1"/>
</dbReference>
<keyword evidence="7" id="KW-0547">Nucleotide-binding</keyword>
<dbReference type="SUPFAM" id="SSF47384">
    <property type="entry name" value="Homodimeric domain of signal transducing histidine kinase"/>
    <property type="match status" value="1"/>
</dbReference>
<dbReference type="InterPro" id="IPR003594">
    <property type="entry name" value="HATPase_dom"/>
</dbReference>
<dbReference type="InterPro" id="IPR036097">
    <property type="entry name" value="HisK_dim/P_sf"/>
</dbReference>
<evidence type="ECO:0000313" key="15">
    <source>
        <dbReference type="EMBL" id="GGY94384.1"/>
    </source>
</evidence>
<evidence type="ECO:0000256" key="13">
    <source>
        <dbReference type="SAM" id="Phobius"/>
    </source>
</evidence>
<dbReference type="PRINTS" id="PR00344">
    <property type="entry name" value="BCTRLSENSOR"/>
</dbReference>
<reference evidence="15" key="2">
    <citation type="submission" date="2020-09" db="EMBL/GenBank/DDBJ databases">
        <authorList>
            <person name="Sun Q."/>
            <person name="Kim S."/>
        </authorList>
    </citation>
    <scope>NUCLEOTIDE SEQUENCE</scope>
    <source>
        <strain evidence="15">KCTC 32255</strain>
    </source>
</reference>
<dbReference type="GO" id="GO:0005524">
    <property type="term" value="F:ATP binding"/>
    <property type="evidence" value="ECO:0007669"/>
    <property type="project" value="UniProtKB-KW"/>
</dbReference>
<name>A0A918PBH8_9SPHN</name>
<dbReference type="Pfam" id="PF02702">
    <property type="entry name" value="KdpD"/>
    <property type="match status" value="1"/>
</dbReference>
<evidence type="ECO:0000256" key="6">
    <source>
        <dbReference type="ARBA" id="ARBA00022692"/>
    </source>
</evidence>
<feature type="transmembrane region" description="Helical" evidence="13">
    <location>
        <begin position="423"/>
        <end position="440"/>
    </location>
</feature>
<keyword evidence="5" id="KW-0808">Transferase</keyword>
<dbReference type="InterPro" id="IPR038318">
    <property type="entry name" value="KdpD_sf"/>
</dbReference>
<sequence length="885" mass="95444">MSEPRPDPEALLRAAAREGKGRLKVFLGAAPGVGKTFEMLSDGAGRRDAGVDVVIGVVETHGRRETEAKVHGFELIPRRQIAYQGHVLEEMDIDAVLARKPALVLVDELAHTNAPGSRHDKRYQDVEELLEAGIDVYSTLNIQHLESLNDLVASFTRVRVRETLPDRVIEDADLEIVDIPPDELIERLREGKVYVPAEASRALGHFFTKSNLSALRELALRRAAQAVDAQMLDYMRANAVGGNFAVNDRLIVAISEQPGAPELVRAAKRLADALRAPWTAIHIETPRTSGFTAAENTQLAETMHLASQLGAQVATVPAETVVQGLMQFAAEARATQLIVGKSIRSRWFELRHGSIVDRLVRETPELAVHVVPLPPGSGTRPARPQRRSGAWGSLEGYLLSLGMTGLVTLLGAALFARGNITNIGLLFLLPVLFAATRYGLRSGVVTGLVSSLAYNFFFIPPTHTFTIEDPQNIITVLVLLGVAVVGSQLAARLRDQAVLARASSAQNSSLAGFARQLTGISSTDEFARLVCAEVGRLFGINTLVLVPDGDGLPVRSSQPPGCQLEVLDAAAARWCFDNRRPAGRGSDTLTASEWLFYPLGTADEVLAVFGVARPDARAPVRADQLPLLLSLLDQAGLALERIVLEDEMLSLAQVRERDRLRHALLSSVSHDLRTPLTTILGSLQEITPLSPEQDIQLAATRTEAERLHRFVANLLDMVRIEAGSLHQSIEPVDLPEAVASALHDLGAALKDHPARIVIPPDLPLVLVDPQLFHHCLINLIENAAKYGNSGAPVTVRASGDATGLALSIEDEGPGIPEGQETRIFETFARIEGSDRRGGTGLGLAIVKGFAEAMGLQVSAANRTDRPGAAFTIRFAADQLRELPGL</sequence>
<keyword evidence="8 15" id="KW-0418">Kinase</keyword>
<evidence type="ECO:0000256" key="9">
    <source>
        <dbReference type="ARBA" id="ARBA00022840"/>
    </source>
</evidence>
<dbReference type="EC" id="2.7.13.3" evidence="3"/>
<dbReference type="InterPro" id="IPR005467">
    <property type="entry name" value="His_kinase_dom"/>
</dbReference>
<dbReference type="InterPro" id="IPR003852">
    <property type="entry name" value="Sig_transdc_His_kinase_KdpD_N"/>
</dbReference>
<keyword evidence="11" id="KW-0902">Two-component regulatory system</keyword>
<dbReference type="InterPro" id="IPR014729">
    <property type="entry name" value="Rossmann-like_a/b/a_fold"/>
</dbReference>
<keyword evidence="16" id="KW-1185">Reference proteome</keyword>
<dbReference type="InterPro" id="IPR029016">
    <property type="entry name" value="GAF-like_dom_sf"/>
</dbReference>
<feature type="transmembrane region" description="Helical" evidence="13">
    <location>
        <begin position="396"/>
        <end position="416"/>
    </location>
</feature>
<keyword evidence="12 13" id="KW-0472">Membrane</keyword>
<evidence type="ECO:0000256" key="10">
    <source>
        <dbReference type="ARBA" id="ARBA00022989"/>
    </source>
</evidence>
<organism evidence="15 16">
    <name type="scientific">Novosphingobium colocasiae</name>
    <dbReference type="NCBI Taxonomy" id="1256513"/>
    <lineage>
        <taxon>Bacteria</taxon>
        <taxon>Pseudomonadati</taxon>
        <taxon>Pseudomonadota</taxon>
        <taxon>Alphaproteobacteria</taxon>
        <taxon>Sphingomonadales</taxon>
        <taxon>Sphingomonadaceae</taxon>
        <taxon>Novosphingobium</taxon>
    </lineage>
</organism>
<keyword evidence="6 13" id="KW-0812">Transmembrane</keyword>
<dbReference type="Gene3D" id="1.20.120.620">
    <property type="entry name" value="Backbone structure of the membrane domain of e. Coli histidine kinase receptor kdpd"/>
    <property type="match status" value="1"/>
</dbReference>
<dbReference type="AlphaFoldDB" id="A0A918PBH8"/>
<dbReference type="PANTHER" id="PTHR45569">
    <property type="entry name" value="SENSOR PROTEIN KDPD"/>
    <property type="match status" value="1"/>
</dbReference>
<dbReference type="GO" id="GO:0005886">
    <property type="term" value="C:plasma membrane"/>
    <property type="evidence" value="ECO:0007669"/>
    <property type="project" value="TreeGrafter"/>
</dbReference>
<gene>
    <name evidence="15" type="primary">kdpD</name>
    <name evidence="15" type="ORF">GCM10011614_06740</name>
</gene>
<evidence type="ECO:0000256" key="12">
    <source>
        <dbReference type="ARBA" id="ARBA00023136"/>
    </source>
</evidence>
<evidence type="ECO:0000256" key="1">
    <source>
        <dbReference type="ARBA" id="ARBA00000085"/>
    </source>
</evidence>
<dbReference type="Gene3D" id="3.30.565.10">
    <property type="entry name" value="Histidine kinase-like ATPase, C-terminal domain"/>
    <property type="match status" value="1"/>
</dbReference>
<dbReference type="Pfam" id="PF00512">
    <property type="entry name" value="HisKA"/>
    <property type="match status" value="1"/>
</dbReference>
<keyword evidence="10 13" id="KW-1133">Transmembrane helix</keyword>
<evidence type="ECO:0000256" key="4">
    <source>
        <dbReference type="ARBA" id="ARBA00022553"/>
    </source>
</evidence>
<evidence type="ECO:0000256" key="5">
    <source>
        <dbReference type="ARBA" id="ARBA00022679"/>
    </source>
</evidence>
<dbReference type="CDD" id="cd01987">
    <property type="entry name" value="USP_KdpD-like"/>
    <property type="match status" value="1"/>
</dbReference>
<feature type="transmembrane region" description="Helical" evidence="13">
    <location>
        <begin position="473"/>
        <end position="491"/>
    </location>
</feature>
<dbReference type="InterPro" id="IPR052023">
    <property type="entry name" value="Histidine_kinase_KdpD"/>
</dbReference>
<evidence type="ECO:0000256" key="3">
    <source>
        <dbReference type="ARBA" id="ARBA00012438"/>
    </source>
</evidence>
<dbReference type="Proteomes" id="UP000648075">
    <property type="component" value="Unassembled WGS sequence"/>
</dbReference>
<dbReference type="InterPro" id="IPR025201">
    <property type="entry name" value="KdpD_TM"/>
</dbReference>
<dbReference type="Gene3D" id="3.30.450.40">
    <property type="match status" value="1"/>
</dbReference>
<proteinExistence type="predicted"/>
<dbReference type="SUPFAM" id="SSF55874">
    <property type="entry name" value="ATPase domain of HSP90 chaperone/DNA topoisomerase II/histidine kinase"/>
    <property type="match status" value="1"/>
</dbReference>
<dbReference type="Pfam" id="PF13493">
    <property type="entry name" value="DUF4118"/>
    <property type="match status" value="1"/>
</dbReference>
<comment type="catalytic activity">
    <reaction evidence="1">
        <text>ATP + protein L-histidine = ADP + protein N-phospho-L-histidine.</text>
        <dbReference type="EC" id="2.7.13.3"/>
    </reaction>
</comment>
<dbReference type="PROSITE" id="PS50109">
    <property type="entry name" value="HIS_KIN"/>
    <property type="match status" value="1"/>
</dbReference>
<dbReference type="GO" id="GO:0000155">
    <property type="term" value="F:phosphorelay sensor kinase activity"/>
    <property type="evidence" value="ECO:0007669"/>
    <property type="project" value="InterPro"/>
</dbReference>
<dbReference type="Gene3D" id="3.40.50.620">
    <property type="entry name" value="HUPs"/>
    <property type="match status" value="1"/>
</dbReference>
<dbReference type="InterPro" id="IPR027417">
    <property type="entry name" value="P-loop_NTPase"/>
</dbReference>
<dbReference type="FunFam" id="3.40.50.300:FF:000483">
    <property type="entry name" value="Sensor histidine kinase KdpD"/>
    <property type="match status" value="1"/>
</dbReference>
<accession>A0A918PBH8</accession>
<dbReference type="SMART" id="SM00387">
    <property type="entry name" value="HATPase_c"/>
    <property type="match status" value="1"/>
</dbReference>
<dbReference type="SUPFAM" id="SSF55781">
    <property type="entry name" value="GAF domain-like"/>
    <property type="match status" value="1"/>
</dbReference>
<keyword evidence="9" id="KW-0067">ATP-binding</keyword>
<dbReference type="Pfam" id="PF02518">
    <property type="entry name" value="HATPase_c"/>
    <property type="match status" value="1"/>
</dbReference>
<dbReference type="Gene3D" id="1.10.287.130">
    <property type="match status" value="1"/>
</dbReference>
<evidence type="ECO:0000313" key="16">
    <source>
        <dbReference type="Proteomes" id="UP000648075"/>
    </source>
</evidence>
<dbReference type="PANTHER" id="PTHR45569:SF1">
    <property type="entry name" value="SENSOR PROTEIN KDPD"/>
    <property type="match status" value="1"/>
</dbReference>
<protein>
    <recommendedName>
        <fullName evidence="3">histidine kinase</fullName>
        <ecNumber evidence="3">2.7.13.3</ecNumber>
    </recommendedName>
</protein>
<dbReference type="RefSeq" id="WP_189619644.1">
    <property type="nucleotide sequence ID" value="NZ_BMZA01000001.1"/>
</dbReference>
<feature type="domain" description="Histidine kinase" evidence="14">
    <location>
        <begin position="667"/>
        <end position="878"/>
    </location>
</feature>
<evidence type="ECO:0000256" key="8">
    <source>
        <dbReference type="ARBA" id="ARBA00022777"/>
    </source>
</evidence>
<evidence type="ECO:0000256" key="7">
    <source>
        <dbReference type="ARBA" id="ARBA00022741"/>
    </source>
</evidence>
<dbReference type="GO" id="GO:0005737">
    <property type="term" value="C:cytoplasm"/>
    <property type="evidence" value="ECO:0007669"/>
    <property type="project" value="UniProtKB-ARBA"/>
</dbReference>
<dbReference type="Gene3D" id="3.40.50.300">
    <property type="entry name" value="P-loop containing nucleotide triphosphate hydrolases"/>
    <property type="match status" value="1"/>
</dbReference>
<evidence type="ECO:0000256" key="2">
    <source>
        <dbReference type="ARBA" id="ARBA00004141"/>
    </source>
</evidence>